<dbReference type="Proteomes" id="UP000002630">
    <property type="component" value="Unassembled WGS sequence"/>
</dbReference>
<dbReference type="GO" id="GO:0016020">
    <property type="term" value="C:membrane"/>
    <property type="evidence" value="ECO:0007669"/>
    <property type="project" value="UniProtKB-SubCell"/>
</dbReference>
<organism evidence="4 5">
    <name type="scientific">Ectocarpus siliculosus</name>
    <name type="common">Brown alga</name>
    <name type="synonym">Conferva siliculosa</name>
    <dbReference type="NCBI Taxonomy" id="2880"/>
    <lineage>
        <taxon>Eukaryota</taxon>
        <taxon>Sar</taxon>
        <taxon>Stramenopiles</taxon>
        <taxon>Ochrophyta</taxon>
        <taxon>PX clade</taxon>
        <taxon>Phaeophyceae</taxon>
        <taxon>Ectocarpales</taxon>
        <taxon>Ectocarpaceae</taxon>
        <taxon>Ectocarpus</taxon>
    </lineage>
</organism>
<dbReference type="SUPFAM" id="SSF103506">
    <property type="entry name" value="Mitochondrial carrier"/>
    <property type="match status" value="1"/>
</dbReference>
<evidence type="ECO:0000256" key="2">
    <source>
        <dbReference type="ARBA" id="ARBA00022692"/>
    </source>
</evidence>
<keyword evidence="2" id="KW-0812">Transmembrane</keyword>
<comment type="subcellular location">
    <subcellularLocation>
        <location evidence="1">Membrane</location>
        <topology evidence="1">Multi-pass membrane protein</topology>
    </subcellularLocation>
</comment>
<dbReference type="Pfam" id="PF00153">
    <property type="entry name" value="Mito_carr"/>
    <property type="match status" value="1"/>
</dbReference>
<reference evidence="4 5" key="1">
    <citation type="journal article" date="2010" name="Nature">
        <title>The Ectocarpus genome and the independent evolution of multicellularity in brown algae.</title>
        <authorList>
            <person name="Cock J.M."/>
            <person name="Sterck L."/>
            <person name="Rouze P."/>
            <person name="Scornet D."/>
            <person name="Allen A.E."/>
            <person name="Amoutzias G."/>
            <person name="Anthouard V."/>
            <person name="Artiguenave F."/>
            <person name="Aury J.M."/>
            <person name="Badger J.H."/>
            <person name="Beszteri B."/>
            <person name="Billiau K."/>
            <person name="Bonnet E."/>
            <person name="Bothwell J.H."/>
            <person name="Bowler C."/>
            <person name="Boyen C."/>
            <person name="Brownlee C."/>
            <person name="Carrano C.J."/>
            <person name="Charrier B."/>
            <person name="Cho G.Y."/>
            <person name="Coelho S.M."/>
            <person name="Collen J."/>
            <person name="Corre E."/>
            <person name="Da Silva C."/>
            <person name="Delage L."/>
            <person name="Delaroque N."/>
            <person name="Dittami S.M."/>
            <person name="Doulbeau S."/>
            <person name="Elias M."/>
            <person name="Farnham G."/>
            <person name="Gachon C.M."/>
            <person name="Gschloessl B."/>
            <person name="Heesch S."/>
            <person name="Jabbari K."/>
            <person name="Jubin C."/>
            <person name="Kawai H."/>
            <person name="Kimura K."/>
            <person name="Kloareg B."/>
            <person name="Kupper F.C."/>
            <person name="Lang D."/>
            <person name="Le Bail A."/>
            <person name="Leblanc C."/>
            <person name="Lerouge P."/>
            <person name="Lohr M."/>
            <person name="Lopez P.J."/>
            <person name="Martens C."/>
            <person name="Maumus F."/>
            <person name="Michel G."/>
            <person name="Miranda-Saavedra D."/>
            <person name="Morales J."/>
            <person name="Moreau H."/>
            <person name="Motomura T."/>
            <person name="Nagasato C."/>
            <person name="Napoli C.A."/>
            <person name="Nelson D.R."/>
            <person name="Nyvall-Collen P."/>
            <person name="Peters A.F."/>
            <person name="Pommier C."/>
            <person name="Potin P."/>
            <person name="Poulain J."/>
            <person name="Quesneville H."/>
            <person name="Read B."/>
            <person name="Rensing S.A."/>
            <person name="Ritter A."/>
            <person name="Rousvoal S."/>
            <person name="Samanta M."/>
            <person name="Samson G."/>
            <person name="Schroeder D.C."/>
            <person name="Segurens B."/>
            <person name="Strittmatter M."/>
            <person name="Tonon T."/>
            <person name="Tregear J.W."/>
            <person name="Valentin K."/>
            <person name="von Dassow P."/>
            <person name="Yamagishi T."/>
            <person name="Van de Peer Y."/>
            <person name="Wincker P."/>
        </authorList>
    </citation>
    <scope>NUCLEOTIDE SEQUENCE [LARGE SCALE GENOMIC DNA]</scope>
    <source>
        <strain evidence="5">Ec32 / CCAP1310/4</strain>
    </source>
</reference>
<evidence type="ECO:0000256" key="1">
    <source>
        <dbReference type="ARBA" id="ARBA00004141"/>
    </source>
</evidence>
<dbReference type="AlphaFoldDB" id="D8LK82"/>
<proteinExistence type="predicted"/>
<sequence length="135" mass="14300">MASASEIELSQAHEQLRRKTVKHRVGKLEGVGEDESVDIGGVKDVAIDFLAGVVSGISGIVVGQAAADPMDPNTRSMTACFRHVYKTAGGGVPGVRRFFRGVSTTVVRAVPVNAAIFPTFEWTVKVLNKAFPSSS</sequence>
<keyword evidence="3" id="KW-0472">Membrane</keyword>
<dbReference type="InParanoid" id="D8LK82"/>
<evidence type="ECO:0000256" key="3">
    <source>
        <dbReference type="ARBA" id="ARBA00023136"/>
    </source>
</evidence>
<gene>
    <name evidence="4" type="ORF">Esi_0283_0003</name>
</gene>
<evidence type="ECO:0000313" key="4">
    <source>
        <dbReference type="EMBL" id="CBN79616.1"/>
    </source>
</evidence>
<name>D8LK82_ECTSI</name>
<accession>D8LK82</accession>
<dbReference type="Gene3D" id="1.50.40.10">
    <property type="entry name" value="Mitochondrial carrier domain"/>
    <property type="match status" value="1"/>
</dbReference>
<protein>
    <submittedName>
        <fullName evidence="4">Uncharacterized protein</fullName>
    </submittedName>
</protein>
<dbReference type="InterPro" id="IPR023395">
    <property type="entry name" value="MCP_dom_sf"/>
</dbReference>
<dbReference type="EMBL" id="FN649760">
    <property type="protein sequence ID" value="CBN79616.1"/>
    <property type="molecule type" value="Genomic_DNA"/>
</dbReference>
<evidence type="ECO:0000313" key="5">
    <source>
        <dbReference type="Proteomes" id="UP000002630"/>
    </source>
</evidence>
<dbReference type="InterPro" id="IPR018108">
    <property type="entry name" value="MCP_transmembrane"/>
</dbReference>
<keyword evidence="5" id="KW-1185">Reference proteome</keyword>